<feature type="compositionally biased region" description="Polar residues" evidence="6">
    <location>
        <begin position="112"/>
        <end position="122"/>
    </location>
</feature>
<keyword evidence="5" id="KW-0175">Coiled coil</keyword>
<keyword evidence="2" id="KW-0645">Protease</keyword>
<evidence type="ECO:0000256" key="5">
    <source>
        <dbReference type="SAM" id="Coils"/>
    </source>
</evidence>
<feature type="coiled-coil region" evidence="5">
    <location>
        <begin position="480"/>
        <end position="507"/>
    </location>
</feature>
<reference evidence="9" key="1">
    <citation type="journal article" date="2017" name="BMC Genomics">
        <title>Gapless genome assembly of Colletotrichum higginsianum reveals chromosome structure and association of transposable elements with secondary metabolite gene clusters.</title>
        <authorList>
            <person name="Dallery J.-F."/>
            <person name="Lapalu N."/>
            <person name="Zampounis A."/>
            <person name="Pigne S."/>
            <person name="Luyten I."/>
            <person name="Amselem J."/>
            <person name="Wittenberg A.H.J."/>
            <person name="Zhou S."/>
            <person name="de Queiroz M.V."/>
            <person name="Robin G.P."/>
            <person name="Auger A."/>
            <person name="Hainaut M."/>
            <person name="Henrissat B."/>
            <person name="Kim K.-T."/>
            <person name="Lee Y.-H."/>
            <person name="Lespinet O."/>
            <person name="Schwartz D.C."/>
            <person name="Thon M.R."/>
            <person name="O'Connell R.J."/>
        </authorList>
    </citation>
    <scope>NUCLEOTIDE SEQUENCE [LARGE SCALE GENOMIC DNA]</scope>
    <source>
        <strain evidence="9">IMI 349063</strain>
    </source>
</reference>
<dbReference type="Proteomes" id="UP000092177">
    <property type="component" value="Chromosome 12"/>
</dbReference>
<evidence type="ECO:0000313" key="9">
    <source>
        <dbReference type="Proteomes" id="UP000092177"/>
    </source>
</evidence>
<dbReference type="Gene3D" id="3.40.395.10">
    <property type="entry name" value="Adenoviral Proteinase, Chain A"/>
    <property type="match status" value="1"/>
</dbReference>
<dbReference type="RefSeq" id="XP_018150588.1">
    <property type="nucleotide sequence ID" value="XM_018309616.1"/>
</dbReference>
<dbReference type="EMBL" id="LTAN01000012">
    <property type="protein sequence ID" value="OBR02070.1"/>
    <property type="molecule type" value="Genomic_DNA"/>
</dbReference>
<gene>
    <name evidence="8" type="ORF">CH63R_14642</name>
</gene>
<dbReference type="SUPFAM" id="SSF54001">
    <property type="entry name" value="Cysteine proteinases"/>
    <property type="match status" value="1"/>
</dbReference>
<evidence type="ECO:0000256" key="6">
    <source>
        <dbReference type="SAM" id="MobiDB-lite"/>
    </source>
</evidence>
<keyword evidence="3" id="KW-0378">Hydrolase</keyword>
<feature type="compositionally biased region" description="Low complexity" evidence="6">
    <location>
        <begin position="412"/>
        <end position="422"/>
    </location>
</feature>
<feature type="compositionally biased region" description="Polar residues" evidence="6">
    <location>
        <begin position="158"/>
        <end position="169"/>
    </location>
</feature>
<dbReference type="PANTHER" id="PTHR46468">
    <property type="entry name" value="SENTRIN-SPECIFIC PROTEASE 8"/>
    <property type="match status" value="1"/>
</dbReference>
<feature type="region of interest" description="Disordered" evidence="6">
    <location>
        <begin position="401"/>
        <end position="434"/>
    </location>
</feature>
<dbReference type="InterPro" id="IPR038765">
    <property type="entry name" value="Papain-like_cys_pep_sf"/>
</dbReference>
<evidence type="ECO:0000256" key="3">
    <source>
        <dbReference type="ARBA" id="ARBA00022801"/>
    </source>
</evidence>
<dbReference type="InterPro" id="IPR003653">
    <property type="entry name" value="Peptidase_C48_C"/>
</dbReference>
<dbReference type="AlphaFoldDB" id="A0A1B7XQM8"/>
<dbReference type="GO" id="GO:0019784">
    <property type="term" value="F:deNEDDylase activity"/>
    <property type="evidence" value="ECO:0007669"/>
    <property type="project" value="InterPro"/>
</dbReference>
<dbReference type="GO" id="GO:0008234">
    <property type="term" value="F:cysteine-type peptidase activity"/>
    <property type="evidence" value="ECO:0007669"/>
    <property type="project" value="UniProtKB-KW"/>
</dbReference>
<name>A0A1B7XQM8_COLHI</name>
<dbReference type="PANTHER" id="PTHR46468:SF1">
    <property type="entry name" value="SENTRIN-SPECIFIC PROTEASE 8"/>
    <property type="match status" value="1"/>
</dbReference>
<accession>A0A1B7XQM8</accession>
<dbReference type="GeneID" id="28873723"/>
<evidence type="ECO:0000259" key="7">
    <source>
        <dbReference type="PROSITE" id="PS50600"/>
    </source>
</evidence>
<dbReference type="Pfam" id="PF02902">
    <property type="entry name" value="Peptidase_C48"/>
    <property type="match status" value="1"/>
</dbReference>
<dbReference type="GO" id="GO:0006508">
    <property type="term" value="P:proteolysis"/>
    <property type="evidence" value="ECO:0007669"/>
    <property type="project" value="UniProtKB-KW"/>
</dbReference>
<keyword evidence="9" id="KW-1185">Reference proteome</keyword>
<dbReference type="KEGG" id="chig:CH63R_14642"/>
<sequence length="603" mass="67121">MPPITYDNSPRRLSGATIVRRDKLIARISTIWATEEADWLPPHLPLVEHTEIGFNALQEGPDGCLFASLPPPPHTGKQTLNKSMLETAMALLKEQLKLEQSPATSKFEEVSQELNQDKTPLQDNFKRHSADSDYSPRASLQRAGSPDSWDEEDDRTLLNPSSRTTQQSLAGAVARKPLGVRTLSPETPSTPISRLLNTPLVIPASTGTVVQAARQRPEADKAQAMMQLSDQDARLTTSTIELLLKALTLPTEFHIMDPSWVKLDSGLPESVVIIPERLVNKKVIMMPIHHASEHWTLAVWHREENCIHHYDSVESQSRSDTLSKWAKRWPLPPTAEAKYCPQQSDGVSCGIFVVVVARALLNGHGIPTRIEPAKERAELLNMLRNAGSSNLSNEAFDKKDQLAKENPQRDSALGAAPPLAAAHPDQTSVASATRPDKALLTTPEMISLLARQEISREAETGATSPWASWRGEILETIHELAQELRVNEDSRQEMERIQAQKQKASEALAADTEMMGNVKTRLTEFMAAVDSNEDHDINPAVSLEDFSGDMVEQLKTIKKRKASSSTELKELDSKRRRVDEICERRRDAVVLMRQRLLSSRRGQ</sequence>
<organism evidence="8 9">
    <name type="scientific">Colletotrichum higginsianum (strain IMI 349063)</name>
    <name type="common">Crucifer anthracnose fungus</name>
    <dbReference type="NCBI Taxonomy" id="759273"/>
    <lineage>
        <taxon>Eukaryota</taxon>
        <taxon>Fungi</taxon>
        <taxon>Dikarya</taxon>
        <taxon>Ascomycota</taxon>
        <taxon>Pezizomycotina</taxon>
        <taxon>Sordariomycetes</taxon>
        <taxon>Hypocreomycetidae</taxon>
        <taxon>Glomerellales</taxon>
        <taxon>Glomerellaceae</taxon>
        <taxon>Colletotrichum</taxon>
        <taxon>Colletotrichum destructivum species complex</taxon>
    </lineage>
</organism>
<proteinExistence type="inferred from homology"/>
<dbReference type="GO" id="GO:0000338">
    <property type="term" value="P:protein deneddylation"/>
    <property type="evidence" value="ECO:0007669"/>
    <property type="project" value="TreeGrafter"/>
</dbReference>
<dbReference type="InterPro" id="IPR044613">
    <property type="entry name" value="Nep1/2-like"/>
</dbReference>
<feature type="region of interest" description="Disordered" evidence="6">
    <location>
        <begin position="102"/>
        <end position="172"/>
    </location>
</feature>
<protein>
    <submittedName>
        <fullName evidence="8">Sentrin sumo-specific</fullName>
    </submittedName>
</protein>
<dbReference type="VEuPathDB" id="FungiDB:CH63R_14642"/>
<evidence type="ECO:0000256" key="1">
    <source>
        <dbReference type="ARBA" id="ARBA00005234"/>
    </source>
</evidence>
<evidence type="ECO:0000256" key="4">
    <source>
        <dbReference type="ARBA" id="ARBA00022807"/>
    </source>
</evidence>
<dbReference type="PROSITE" id="PS50600">
    <property type="entry name" value="ULP_PROTEASE"/>
    <property type="match status" value="1"/>
</dbReference>
<feature type="domain" description="Ubiquitin-like protease family profile" evidence="7">
    <location>
        <begin position="173"/>
        <end position="360"/>
    </location>
</feature>
<comment type="similarity">
    <text evidence="1">Belongs to the peptidase C48 family.</text>
</comment>
<evidence type="ECO:0000313" key="8">
    <source>
        <dbReference type="EMBL" id="OBR02070.1"/>
    </source>
</evidence>
<keyword evidence="4" id="KW-0788">Thiol protease</keyword>
<comment type="caution">
    <text evidence="8">The sequence shown here is derived from an EMBL/GenBank/DDBJ whole genome shotgun (WGS) entry which is preliminary data.</text>
</comment>
<evidence type="ECO:0000256" key="2">
    <source>
        <dbReference type="ARBA" id="ARBA00022670"/>
    </source>
</evidence>